<accession>A0A4Z1F9B9</accession>
<dbReference type="AlphaFoldDB" id="A0A4Z1F9B9"/>
<gene>
    <name evidence="1" type="ORF">BPAE_0224g00120</name>
</gene>
<dbReference type="EMBL" id="PQXI01000223">
    <property type="protein sequence ID" value="TGO21364.1"/>
    <property type="molecule type" value="Genomic_DNA"/>
</dbReference>
<proteinExistence type="predicted"/>
<organism evidence="1 2">
    <name type="scientific">Botrytis paeoniae</name>
    <dbReference type="NCBI Taxonomy" id="278948"/>
    <lineage>
        <taxon>Eukaryota</taxon>
        <taxon>Fungi</taxon>
        <taxon>Dikarya</taxon>
        <taxon>Ascomycota</taxon>
        <taxon>Pezizomycotina</taxon>
        <taxon>Leotiomycetes</taxon>
        <taxon>Helotiales</taxon>
        <taxon>Sclerotiniaceae</taxon>
        <taxon>Botrytis</taxon>
    </lineage>
</organism>
<protein>
    <submittedName>
        <fullName evidence="1">Uncharacterized protein</fullName>
    </submittedName>
</protein>
<keyword evidence="2" id="KW-1185">Reference proteome</keyword>
<reference evidence="1 2" key="1">
    <citation type="submission" date="2017-12" db="EMBL/GenBank/DDBJ databases">
        <title>Comparative genomics of Botrytis spp.</title>
        <authorList>
            <person name="Valero-Jimenez C.A."/>
            <person name="Tapia P."/>
            <person name="Veloso J."/>
            <person name="Silva-Moreno E."/>
            <person name="Staats M."/>
            <person name="Valdes J.H."/>
            <person name="Van Kan J.A.L."/>
        </authorList>
    </citation>
    <scope>NUCLEOTIDE SEQUENCE [LARGE SCALE GENOMIC DNA]</scope>
    <source>
        <strain evidence="1 2">Bp0003</strain>
    </source>
</reference>
<evidence type="ECO:0000313" key="2">
    <source>
        <dbReference type="Proteomes" id="UP000297910"/>
    </source>
</evidence>
<comment type="caution">
    <text evidence="1">The sequence shown here is derived from an EMBL/GenBank/DDBJ whole genome shotgun (WGS) entry which is preliminary data.</text>
</comment>
<name>A0A4Z1F9B9_9HELO</name>
<dbReference type="Proteomes" id="UP000297910">
    <property type="component" value="Unassembled WGS sequence"/>
</dbReference>
<evidence type="ECO:0000313" key="1">
    <source>
        <dbReference type="EMBL" id="TGO21364.1"/>
    </source>
</evidence>
<sequence length="70" mass="8288">MILLEQSRTRASISKEKCKTNAQQLLEKLSSIMRIMVRFFGKLSSRPQNVWKYGNEYHITLRFKESLPVK</sequence>